<dbReference type="Pfam" id="PF03992">
    <property type="entry name" value="ABM"/>
    <property type="match status" value="1"/>
</dbReference>
<dbReference type="GO" id="GO:0002952">
    <property type="term" value="F:(4S)-4-hydroxy-5-phosphonooxypentane-2,3-dione isomerase activity"/>
    <property type="evidence" value="ECO:0007669"/>
    <property type="project" value="UniProtKB-EC"/>
</dbReference>
<protein>
    <submittedName>
        <fullName evidence="2">(4S)-4-hydroxy-5-phosphonooxypentane-2,3-dione isomerase</fullName>
        <ecNumber evidence="2">5.3.1.32</ecNumber>
    </submittedName>
</protein>
<dbReference type="PANTHER" id="PTHR33336:SF1">
    <property type="entry name" value="(4S)-4-HYDROXY-5-PHOSPHONOOXYPENTANE-2,3-DIONE ISOMERASE"/>
    <property type="match status" value="1"/>
</dbReference>
<dbReference type="Gene3D" id="3.30.70.100">
    <property type="match status" value="1"/>
</dbReference>
<keyword evidence="2" id="KW-0413">Isomerase</keyword>
<gene>
    <name evidence="2" type="primary">lsrG</name>
    <name evidence="2" type="ORF">ROLI_015580</name>
</gene>
<keyword evidence="3" id="KW-1185">Reference proteome</keyword>
<name>A0ABZ2BS01_9RHOB</name>
<dbReference type="InterPro" id="IPR011008">
    <property type="entry name" value="Dimeric_a/b-barrel"/>
</dbReference>
<dbReference type="InterPro" id="IPR050744">
    <property type="entry name" value="AI-2_Isomerase_LsrG"/>
</dbReference>
<dbReference type="InterPro" id="IPR007138">
    <property type="entry name" value="ABM_dom"/>
</dbReference>
<proteinExistence type="predicted"/>
<evidence type="ECO:0000313" key="3">
    <source>
        <dbReference type="Proteomes" id="UP001318682"/>
    </source>
</evidence>
<feature type="domain" description="ABM" evidence="1">
    <location>
        <begin position="2"/>
        <end position="92"/>
    </location>
</feature>
<dbReference type="SUPFAM" id="SSF54909">
    <property type="entry name" value="Dimeric alpha+beta barrel"/>
    <property type="match status" value="1"/>
</dbReference>
<dbReference type="RefSeq" id="WP_187429784.1">
    <property type="nucleotide sequence ID" value="NZ_CP143423.1"/>
</dbReference>
<evidence type="ECO:0000313" key="2">
    <source>
        <dbReference type="EMBL" id="WVX48478.1"/>
    </source>
</evidence>
<sequence>MFAVVVTFSIPPEHFAQFMPLMQQNAATSLADEPGCHRFDIATDPARPDEVFLYELYSDEAAFRAHLSTLHFQAFDKATAAMIAEKSVKTYTSVRQ</sequence>
<dbReference type="EC" id="5.3.1.32" evidence="2"/>
<dbReference type="EMBL" id="CP143423">
    <property type="protein sequence ID" value="WVX48478.1"/>
    <property type="molecule type" value="Genomic_DNA"/>
</dbReference>
<reference evidence="3" key="1">
    <citation type="submission" date="2024-01" db="EMBL/GenBank/DDBJ databases">
        <title>Roseobacter fucihabitans sp. nov., isolated from the brown alga Fucus spiralis.</title>
        <authorList>
            <person name="Hahnke S."/>
            <person name="Berger M."/>
            <person name="Schlingloff A."/>
            <person name="Athale I."/>
            <person name="Neumann-Schaal M."/>
            <person name="Adenaya A."/>
            <person name="Poehlein A."/>
            <person name="Daniel R."/>
            <person name="Pertersen J."/>
            <person name="Brinkhoff T."/>
        </authorList>
    </citation>
    <scope>NUCLEOTIDE SEQUENCE [LARGE SCALE GENOMIC DNA]</scope>
    <source>
        <strain evidence="3">B14</strain>
    </source>
</reference>
<dbReference type="PANTHER" id="PTHR33336">
    <property type="entry name" value="QUINOL MONOOXYGENASE YGIN-RELATED"/>
    <property type="match status" value="1"/>
</dbReference>
<accession>A0ABZ2BS01</accession>
<organism evidence="2 3">
    <name type="scientific">Roseobacter fucihabitans</name>
    <dbReference type="NCBI Taxonomy" id="1537242"/>
    <lineage>
        <taxon>Bacteria</taxon>
        <taxon>Pseudomonadati</taxon>
        <taxon>Pseudomonadota</taxon>
        <taxon>Alphaproteobacteria</taxon>
        <taxon>Rhodobacterales</taxon>
        <taxon>Roseobacteraceae</taxon>
        <taxon>Roseobacter</taxon>
    </lineage>
</organism>
<dbReference type="PROSITE" id="PS51725">
    <property type="entry name" value="ABM"/>
    <property type="match status" value="1"/>
</dbReference>
<dbReference type="Proteomes" id="UP001318682">
    <property type="component" value="Chromosome"/>
</dbReference>
<evidence type="ECO:0000259" key="1">
    <source>
        <dbReference type="PROSITE" id="PS51725"/>
    </source>
</evidence>